<comment type="caution">
    <text evidence="2">The sequence shown here is derived from an EMBL/GenBank/DDBJ whole genome shotgun (WGS) entry which is preliminary data.</text>
</comment>
<keyword evidence="3" id="KW-1185">Reference proteome</keyword>
<sequence>MSVSDKLASVVLATRCSCSFAAVGLVLTIIAVLLDGQPQAILQWLATLAFVLGWAASYAGIFQGRDDWLRGACIKAARWWAVIFVPVTVANLFFAATSQLPPL</sequence>
<keyword evidence="1" id="KW-1133">Transmembrane helix</keyword>
<protein>
    <submittedName>
        <fullName evidence="2">Uncharacterized protein</fullName>
    </submittedName>
</protein>
<feature type="transmembrane region" description="Helical" evidence="1">
    <location>
        <begin position="12"/>
        <end position="34"/>
    </location>
</feature>
<proteinExistence type="predicted"/>
<feature type="transmembrane region" description="Helical" evidence="1">
    <location>
        <begin position="79"/>
        <end position="100"/>
    </location>
</feature>
<name>A0A7Y9E218_9PSEU</name>
<evidence type="ECO:0000313" key="3">
    <source>
        <dbReference type="Proteomes" id="UP000535890"/>
    </source>
</evidence>
<reference evidence="2 3" key="1">
    <citation type="submission" date="2020-07" db="EMBL/GenBank/DDBJ databases">
        <title>Sequencing the genomes of 1000 actinobacteria strains.</title>
        <authorList>
            <person name="Klenk H.-P."/>
        </authorList>
    </citation>
    <scope>NUCLEOTIDE SEQUENCE [LARGE SCALE GENOMIC DNA]</scope>
    <source>
        <strain evidence="2 3">DSM 45772</strain>
    </source>
</reference>
<feature type="transmembrane region" description="Helical" evidence="1">
    <location>
        <begin position="40"/>
        <end position="59"/>
    </location>
</feature>
<evidence type="ECO:0000313" key="2">
    <source>
        <dbReference type="EMBL" id="NYD39808.1"/>
    </source>
</evidence>
<gene>
    <name evidence="2" type="ORF">BJ983_005910</name>
</gene>
<evidence type="ECO:0000256" key="1">
    <source>
        <dbReference type="SAM" id="Phobius"/>
    </source>
</evidence>
<keyword evidence="1" id="KW-0812">Transmembrane</keyword>
<dbReference type="AlphaFoldDB" id="A0A7Y9E218"/>
<keyword evidence="1" id="KW-0472">Membrane</keyword>
<dbReference type="RefSeq" id="WP_179797076.1">
    <property type="nucleotide sequence ID" value="NZ_BAABHP010000002.1"/>
</dbReference>
<accession>A0A7Y9E218</accession>
<dbReference type="Proteomes" id="UP000535890">
    <property type="component" value="Unassembled WGS sequence"/>
</dbReference>
<organism evidence="2 3">
    <name type="scientific">Actinomycetospora corticicola</name>
    <dbReference type="NCBI Taxonomy" id="663602"/>
    <lineage>
        <taxon>Bacteria</taxon>
        <taxon>Bacillati</taxon>
        <taxon>Actinomycetota</taxon>
        <taxon>Actinomycetes</taxon>
        <taxon>Pseudonocardiales</taxon>
        <taxon>Pseudonocardiaceae</taxon>
        <taxon>Actinomycetospora</taxon>
    </lineage>
</organism>
<dbReference type="EMBL" id="JACCBN010000001">
    <property type="protein sequence ID" value="NYD39808.1"/>
    <property type="molecule type" value="Genomic_DNA"/>
</dbReference>